<dbReference type="AlphaFoldDB" id="A0A6A6M702"/>
<sequence>MTTNETGDLRSAGVVQVLDVGCGVASFSAYLLPLDIQTMSFAPKDGHENQIQFALERGIGAMISAIATKQLPYPSSSFEMVHCSRCRVDWHENDGILLKEVSRVLRYNGYFVYSSPPAYRKDKDYPLIWEKLVNLTSAMCWKLIARKVQTAIWVKQENDSCLMHNAKMKLISICDTVDNIKPSWNTPLRNCITRRDAQTNSQKLPPRPERLSLYSESLIKIGISKEEFVSDAMFWKNQVRNYWKLIDVSETDIRNIMDMNAFLGGFAVALNTLPVWVMNIVPMSMMNTLSAIYDRGLLGAFHDWCEPFSTYPRTYDLLHANHLFTH</sequence>
<dbReference type="GO" id="GO:0005802">
    <property type="term" value="C:trans-Golgi network"/>
    <property type="evidence" value="ECO:0007669"/>
    <property type="project" value="TreeGrafter"/>
</dbReference>
<evidence type="ECO:0000256" key="9">
    <source>
        <dbReference type="ARBA" id="ARBA00060399"/>
    </source>
</evidence>
<dbReference type="PANTHER" id="PTHR10108">
    <property type="entry name" value="SAM-DEPENDENT METHYLTRANSFERASE"/>
    <property type="match status" value="1"/>
</dbReference>
<keyword evidence="8 10" id="KW-0325">Glycoprotein</keyword>
<dbReference type="Proteomes" id="UP000467840">
    <property type="component" value="Chromosome 9"/>
</dbReference>
<dbReference type="Pfam" id="PF03141">
    <property type="entry name" value="Methyltransf_29"/>
    <property type="match status" value="1"/>
</dbReference>
<evidence type="ECO:0000313" key="11">
    <source>
        <dbReference type="EMBL" id="KAF2308173.1"/>
    </source>
</evidence>
<dbReference type="InterPro" id="IPR029063">
    <property type="entry name" value="SAM-dependent_MTases_sf"/>
</dbReference>
<evidence type="ECO:0000256" key="1">
    <source>
        <dbReference type="ARBA" id="ARBA00008361"/>
    </source>
</evidence>
<evidence type="ECO:0000256" key="7">
    <source>
        <dbReference type="ARBA" id="ARBA00023136"/>
    </source>
</evidence>
<dbReference type="GO" id="GO:0008168">
    <property type="term" value="F:methyltransferase activity"/>
    <property type="evidence" value="ECO:0007669"/>
    <property type="project" value="UniProtKB-UniRule"/>
</dbReference>
<name>A0A6A6M702_HEVBR</name>
<evidence type="ECO:0000256" key="2">
    <source>
        <dbReference type="ARBA" id="ARBA00022603"/>
    </source>
</evidence>
<evidence type="ECO:0000256" key="8">
    <source>
        <dbReference type="ARBA" id="ARBA00023180"/>
    </source>
</evidence>
<dbReference type="FunFam" id="3.40.50.150:FF:000170">
    <property type="entry name" value="Probable methyltransferase PMT6"/>
    <property type="match status" value="1"/>
</dbReference>
<dbReference type="EMBL" id="JAAGAX010000008">
    <property type="protein sequence ID" value="KAF2308173.1"/>
    <property type="molecule type" value="Genomic_DNA"/>
</dbReference>
<evidence type="ECO:0000256" key="10">
    <source>
        <dbReference type="RuleBase" id="RU366043"/>
    </source>
</evidence>
<accession>A0A6A6M702</accession>
<keyword evidence="6 10" id="KW-1133">Transmembrane helix</keyword>
<comment type="similarity">
    <text evidence="1 10">Belongs to the methyltransferase superfamily.</text>
</comment>
<dbReference type="InterPro" id="IPR004159">
    <property type="entry name" value="Put_SAM_MeTrfase"/>
</dbReference>
<dbReference type="GO" id="GO:0016020">
    <property type="term" value="C:membrane"/>
    <property type="evidence" value="ECO:0007669"/>
    <property type="project" value="UniProtKB-SubCell"/>
</dbReference>
<dbReference type="GO" id="GO:0032259">
    <property type="term" value="P:methylation"/>
    <property type="evidence" value="ECO:0007669"/>
    <property type="project" value="UniProtKB-KW"/>
</dbReference>
<evidence type="ECO:0000256" key="3">
    <source>
        <dbReference type="ARBA" id="ARBA00022679"/>
    </source>
</evidence>
<keyword evidence="2 10" id="KW-0489">Methyltransferase</keyword>
<dbReference type="SUPFAM" id="SSF53335">
    <property type="entry name" value="S-adenosyl-L-methionine-dependent methyltransferases"/>
    <property type="match status" value="1"/>
</dbReference>
<keyword evidence="3 10" id="KW-0808">Transferase</keyword>
<organism evidence="11 12">
    <name type="scientific">Hevea brasiliensis</name>
    <name type="common">Para rubber tree</name>
    <name type="synonym">Siphonia brasiliensis</name>
    <dbReference type="NCBI Taxonomy" id="3981"/>
    <lineage>
        <taxon>Eukaryota</taxon>
        <taxon>Viridiplantae</taxon>
        <taxon>Streptophyta</taxon>
        <taxon>Embryophyta</taxon>
        <taxon>Tracheophyta</taxon>
        <taxon>Spermatophyta</taxon>
        <taxon>Magnoliopsida</taxon>
        <taxon>eudicotyledons</taxon>
        <taxon>Gunneridae</taxon>
        <taxon>Pentapetalae</taxon>
        <taxon>rosids</taxon>
        <taxon>fabids</taxon>
        <taxon>Malpighiales</taxon>
        <taxon>Euphorbiaceae</taxon>
        <taxon>Crotonoideae</taxon>
        <taxon>Micrandreae</taxon>
        <taxon>Hevea</taxon>
    </lineage>
</organism>
<gene>
    <name evidence="11" type="ORF">GH714_036320</name>
</gene>
<evidence type="ECO:0000256" key="6">
    <source>
        <dbReference type="ARBA" id="ARBA00022989"/>
    </source>
</evidence>
<dbReference type="Gene3D" id="3.40.50.150">
    <property type="entry name" value="Vaccinia Virus protein VP39"/>
    <property type="match status" value="1"/>
</dbReference>
<dbReference type="EC" id="2.1.1.-" evidence="10"/>
<keyword evidence="7 10" id="KW-0472">Membrane</keyword>
<evidence type="ECO:0000313" key="12">
    <source>
        <dbReference type="Proteomes" id="UP000467840"/>
    </source>
</evidence>
<keyword evidence="12" id="KW-1185">Reference proteome</keyword>
<feature type="transmembrane region" description="Helical" evidence="10">
    <location>
        <begin position="261"/>
        <end position="281"/>
    </location>
</feature>
<dbReference type="GO" id="GO:0005768">
    <property type="term" value="C:endosome"/>
    <property type="evidence" value="ECO:0007669"/>
    <property type="project" value="TreeGrafter"/>
</dbReference>
<protein>
    <recommendedName>
        <fullName evidence="10">Methyltransferase</fullName>
        <ecNumber evidence="10">2.1.1.-</ecNumber>
    </recommendedName>
</protein>
<keyword evidence="4 10" id="KW-0812">Transmembrane</keyword>
<dbReference type="PANTHER" id="PTHR10108:SF37">
    <property type="entry name" value="METHYLTRANSFERASE PMT6-RELATED"/>
    <property type="match status" value="1"/>
</dbReference>
<comment type="subcellular location">
    <subcellularLocation>
        <location evidence="9">Endomembrane system</location>
        <topology evidence="9">Single-pass type II membrane protein</topology>
    </subcellularLocation>
    <subcellularLocation>
        <location evidence="10">Membrane</location>
        <topology evidence="10">Single-pass type II membrane protein</topology>
    </subcellularLocation>
</comment>
<comment type="caution">
    <text evidence="11">The sequence shown here is derived from an EMBL/GenBank/DDBJ whole genome shotgun (WGS) entry which is preliminary data.</text>
</comment>
<keyword evidence="5 10" id="KW-0735">Signal-anchor</keyword>
<evidence type="ECO:0000256" key="4">
    <source>
        <dbReference type="ARBA" id="ARBA00022692"/>
    </source>
</evidence>
<proteinExistence type="inferred from homology"/>
<evidence type="ECO:0000256" key="5">
    <source>
        <dbReference type="ARBA" id="ARBA00022968"/>
    </source>
</evidence>
<reference evidence="11 12" key="1">
    <citation type="journal article" date="2020" name="Mol. Plant">
        <title>The Chromosome-Based Rubber Tree Genome Provides New Insights into Spurge Genome Evolution and Rubber Biosynthesis.</title>
        <authorList>
            <person name="Liu J."/>
            <person name="Shi C."/>
            <person name="Shi C.C."/>
            <person name="Li W."/>
            <person name="Zhang Q.J."/>
            <person name="Zhang Y."/>
            <person name="Li K."/>
            <person name="Lu H.F."/>
            <person name="Shi C."/>
            <person name="Zhu S.T."/>
            <person name="Xiao Z.Y."/>
            <person name="Nan H."/>
            <person name="Yue Y."/>
            <person name="Zhu X.G."/>
            <person name="Wu Y."/>
            <person name="Hong X.N."/>
            <person name="Fan G.Y."/>
            <person name="Tong Y."/>
            <person name="Zhang D."/>
            <person name="Mao C.L."/>
            <person name="Liu Y.L."/>
            <person name="Hao S.J."/>
            <person name="Liu W.Q."/>
            <person name="Lv M.Q."/>
            <person name="Zhang H.B."/>
            <person name="Liu Y."/>
            <person name="Hu-Tang G.R."/>
            <person name="Wang J.P."/>
            <person name="Wang J.H."/>
            <person name="Sun Y.H."/>
            <person name="Ni S.B."/>
            <person name="Chen W.B."/>
            <person name="Zhang X.C."/>
            <person name="Jiao Y.N."/>
            <person name="Eichler E.E."/>
            <person name="Li G.H."/>
            <person name="Liu X."/>
            <person name="Gao L.Z."/>
        </authorList>
    </citation>
    <scope>NUCLEOTIDE SEQUENCE [LARGE SCALE GENOMIC DNA]</scope>
    <source>
        <strain evidence="12">cv. GT1</strain>
        <tissue evidence="11">Leaf</tissue>
    </source>
</reference>